<evidence type="ECO:0000256" key="7">
    <source>
        <dbReference type="ARBA" id="ARBA00022691"/>
    </source>
</evidence>
<proteinExistence type="inferred from homology"/>
<keyword evidence="11" id="KW-1185">Reference proteome</keyword>
<dbReference type="PANTHER" id="PTHR13600">
    <property type="entry name" value="LEUCINE CARBOXYL METHYLTRANSFERASE"/>
    <property type="match status" value="1"/>
</dbReference>
<keyword evidence="7" id="KW-0949">S-adenosyl-L-methionine</keyword>
<dbReference type="EMBL" id="MU151241">
    <property type="protein sequence ID" value="KAF9446526.1"/>
    <property type="molecule type" value="Genomic_DNA"/>
</dbReference>
<dbReference type="PANTHER" id="PTHR13600:SF21">
    <property type="entry name" value="LEUCINE CARBOXYL METHYLTRANSFERASE 1"/>
    <property type="match status" value="1"/>
</dbReference>
<comment type="catalytic activity">
    <reaction evidence="1">
        <text>[phosphatase 2A protein]-C-terminal L-leucine + S-adenosyl-L-methionine = [phosphatase 2A protein]-C-terminal L-leucine methyl ester + S-adenosyl-L-homocysteine</text>
        <dbReference type="Rhea" id="RHEA:48544"/>
        <dbReference type="Rhea" id="RHEA-COMP:12134"/>
        <dbReference type="Rhea" id="RHEA-COMP:12135"/>
        <dbReference type="ChEBI" id="CHEBI:57856"/>
        <dbReference type="ChEBI" id="CHEBI:59789"/>
        <dbReference type="ChEBI" id="CHEBI:90516"/>
        <dbReference type="ChEBI" id="CHEBI:90517"/>
        <dbReference type="EC" id="2.1.1.233"/>
    </reaction>
</comment>
<dbReference type="AlphaFoldDB" id="A0A9P6BZQ8"/>
<gene>
    <name evidence="10" type="ORF">P691DRAFT_182743</name>
</gene>
<dbReference type="Proteomes" id="UP000807342">
    <property type="component" value="Unassembled WGS sequence"/>
</dbReference>
<evidence type="ECO:0000256" key="9">
    <source>
        <dbReference type="ARBA" id="ARBA00032526"/>
    </source>
</evidence>
<evidence type="ECO:0000256" key="4">
    <source>
        <dbReference type="ARBA" id="ARBA00017497"/>
    </source>
</evidence>
<comment type="caution">
    <text evidence="10">The sequence shown here is derived from an EMBL/GenBank/DDBJ whole genome shotgun (WGS) entry which is preliminary data.</text>
</comment>
<organism evidence="10 11">
    <name type="scientific">Macrolepiota fuliginosa MF-IS2</name>
    <dbReference type="NCBI Taxonomy" id="1400762"/>
    <lineage>
        <taxon>Eukaryota</taxon>
        <taxon>Fungi</taxon>
        <taxon>Dikarya</taxon>
        <taxon>Basidiomycota</taxon>
        <taxon>Agaricomycotina</taxon>
        <taxon>Agaricomycetes</taxon>
        <taxon>Agaricomycetidae</taxon>
        <taxon>Agaricales</taxon>
        <taxon>Agaricineae</taxon>
        <taxon>Agaricaceae</taxon>
        <taxon>Macrolepiota</taxon>
    </lineage>
</organism>
<comment type="similarity">
    <text evidence="2">Belongs to the methyltransferase superfamily. LCMT family.</text>
</comment>
<dbReference type="Gene3D" id="3.40.50.150">
    <property type="entry name" value="Vaccinia Virus protein VP39"/>
    <property type="match status" value="1"/>
</dbReference>
<dbReference type="OrthoDB" id="203237at2759"/>
<dbReference type="GO" id="GO:0018423">
    <property type="term" value="F:protein C-terminal leucine carboxyl O-methyltransferase activity"/>
    <property type="evidence" value="ECO:0007669"/>
    <property type="project" value="UniProtKB-EC"/>
</dbReference>
<dbReference type="SUPFAM" id="SSF53335">
    <property type="entry name" value="S-adenosyl-L-methionine-dependent methyltransferases"/>
    <property type="match status" value="1"/>
</dbReference>
<dbReference type="InterPro" id="IPR007213">
    <property type="entry name" value="Ppm1/Ppm2/Tcmp"/>
</dbReference>
<evidence type="ECO:0000256" key="3">
    <source>
        <dbReference type="ARBA" id="ARBA00012834"/>
    </source>
</evidence>
<reference evidence="10" key="1">
    <citation type="submission" date="2020-11" db="EMBL/GenBank/DDBJ databases">
        <authorList>
            <consortium name="DOE Joint Genome Institute"/>
            <person name="Ahrendt S."/>
            <person name="Riley R."/>
            <person name="Andreopoulos W."/>
            <person name="Labutti K."/>
            <person name="Pangilinan J."/>
            <person name="Ruiz-Duenas F.J."/>
            <person name="Barrasa J.M."/>
            <person name="Sanchez-Garcia M."/>
            <person name="Camarero S."/>
            <person name="Miyauchi S."/>
            <person name="Serrano A."/>
            <person name="Linde D."/>
            <person name="Babiker R."/>
            <person name="Drula E."/>
            <person name="Ayuso-Fernandez I."/>
            <person name="Pacheco R."/>
            <person name="Padilla G."/>
            <person name="Ferreira P."/>
            <person name="Barriuso J."/>
            <person name="Kellner H."/>
            <person name="Castanera R."/>
            <person name="Alfaro M."/>
            <person name="Ramirez L."/>
            <person name="Pisabarro A.G."/>
            <person name="Kuo A."/>
            <person name="Tritt A."/>
            <person name="Lipzen A."/>
            <person name="He G."/>
            <person name="Yan M."/>
            <person name="Ng V."/>
            <person name="Cullen D."/>
            <person name="Martin F."/>
            <person name="Rosso M.-N."/>
            <person name="Henrissat B."/>
            <person name="Hibbett D."/>
            <person name="Martinez A.T."/>
            <person name="Grigoriev I.V."/>
        </authorList>
    </citation>
    <scope>NUCLEOTIDE SEQUENCE</scope>
    <source>
        <strain evidence="10">MF-IS2</strain>
    </source>
</reference>
<evidence type="ECO:0000256" key="5">
    <source>
        <dbReference type="ARBA" id="ARBA00022603"/>
    </source>
</evidence>
<name>A0A9P6BZQ8_9AGAR</name>
<evidence type="ECO:0000256" key="2">
    <source>
        <dbReference type="ARBA" id="ARBA00010703"/>
    </source>
</evidence>
<evidence type="ECO:0000256" key="8">
    <source>
        <dbReference type="ARBA" id="ARBA00029681"/>
    </source>
</evidence>
<dbReference type="Pfam" id="PF04072">
    <property type="entry name" value="LCM"/>
    <property type="match status" value="1"/>
</dbReference>
<dbReference type="InterPro" id="IPR029063">
    <property type="entry name" value="SAM-dependent_MTases_sf"/>
</dbReference>
<keyword evidence="6" id="KW-0808">Transferase</keyword>
<accession>A0A9P6BZQ8</accession>
<dbReference type="InterPro" id="IPR016651">
    <property type="entry name" value="LCMT1"/>
</dbReference>
<evidence type="ECO:0000256" key="6">
    <source>
        <dbReference type="ARBA" id="ARBA00022679"/>
    </source>
</evidence>
<evidence type="ECO:0000313" key="10">
    <source>
        <dbReference type="EMBL" id="KAF9446526.1"/>
    </source>
</evidence>
<dbReference type="GO" id="GO:0032259">
    <property type="term" value="P:methylation"/>
    <property type="evidence" value="ECO:0007669"/>
    <property type="project" value="UniProtKB-KW"/>
</dbReference>
<protein>
    <recommendedName>
        <fullName evidence="4">Leucine carboxyl methyltransferase 1</fullName>
        <ecNumber evidence="3">2.1.1.233</ecNumber>
    </recommendedName>
    <alternativeName>
        <fullName evidence="8">Protein phosphatase methyltransferase 1</fullName>
    </alternativeName>
    <alternativeName>
        <fullName evidence="9">[Phosphatase 2A protein]-leucine-carboxy methyltransferase 1</fullName>
    </alternativeName>
</protein>
<dbReference type="EC" id="2.1.1.233" evidence="3"/>
<keyword evidence="5" id="KW-0489">Methyltransferase</keyword>
<evidence type="ECO:0000313" key="11">
    <source>
        <dbReference type="Proteomes" id="UP000807342"/>
    </source>
</evidence>
<sequence>MFNFCDLSQKWHKSFTTTSYISDPALSYLSPWTSLPPSLFMFNRPSLGFPPGPPRQDSDAPIRQTDSDAAIARLSAAQKHYIHDPFVRHLVPRAQFQHPRPPLINIGTYVRTKGIDDLVEEWLKLAENNGKQCQIVSLGAGSDTRFWRIATGPHKDTIRSYIEVDFAEITSKKSMSIKKSKELMEVLGNPEDIKLERGGAVLHSPKYHLLAADLRSDPVKTLQDVLTKCMEGSDEPILSPHCPTLLLFECVLAYMAIEVSSRLLRWFVNYFSAEGEVEAAQANGPLGCIIYEMFGLDDSFGRVMLSNLRARNVTLPGAEPLTTLDSLVARFLGTGFHGGLAVTLKEIRKSFIEPEELARISRLEMLDETEELELVLAHYAISWGILIPNPADNEVWNNWKLSQKEKREEEHPFGLLHTT</sequence>
<evidence type="ECO:0000256" key="1">
    <source>
        <dbReference type="ARBA" id="ARBA00000724"/>
    </source>
</evidence>